<dbReference type="EMBL" id="VSRR010012367">
    <property type="protein sequence ID" value="MPC54453.1"/>
    <property type="molecule type" value="Genomic_DNA"/>
</dbReference>
<gene>
    <name evidence="1" type="ORF">E2C01_048369</name>
</gene>
<name>A0A5B7GAY9_PORTR</name>
<evidence type="ECO:0000313" key="2">
    <source>
        <dbReference type="Proteomes" id="UP000324222"/>
    </source>
</evidence>
<proteinExistence type="predicted"/>
<organism evidence="1 2">
    <name type="scientific">Portunus trituberculatus</name>
    <name type="common">Swimming crab</name>
    <name type="synonym">Neptunus trituberculatus</name>
    <dbReference type="NCBI Taxonomy" id="210409"/>
    <lineage>
        <taxon>Eukaryota</taxon>
        <taxon>Metazoa</taxon>
        <taxon>Ecdysozoa</taxon>
        <taxon>Arthropoda</taxon>
        <taxon>Crustacea</taxon>
        <taxon>Multicrustacea</taxon>
        <taxon>Malacostraca</taxon>
        <taxon>Eumalacostraca</taxon>
        <taxon>Eucarida</taxon>
        <taxon>Decapoda</taxon>
        <taxon>Pleocyemata</taxon>
        <taxon>Brachyura</taxon>
        <taxon>Eubrachyura</taxon>
        <taxon>Portunoidea</taxon>
        <taxon>Portunidae</taxon>
        <taxon>Portuninae</taxon>
        <taxon>Portunus</taxon>
    </lineage>
</organism>
<reference evidence="1 2" key="1">
    <citation type="submission" date="2019-05" db="EMBL/GenBank/DDBJ databases">
        <title>Another draft genome of Portunus trituberculatus and its Hox gene families provides insights of decapod evolution.</title>
        <authorList>
            <person name="Jeong J.-H."/>
            <person name="Song I."/>
            <person name="Kim S."/>
            <person name="Choi T."/>
            <person name="Kim D."/>
            <person name="Ryu S."/>
            <person name="Kim W."/>
        </authorList>
    </citation>
    <scope>NUCLEOTIDE SEQUENCE [LARGE SCALE GENOMIC DNA]</scope>
    <source>
        <tissue evidence="1">Muscle</tissue>
    </source>
</reference>
<accession>A0A5B7GAY9</accession>
<dbReference type="AlphaFoldDB" id="A0A5B7GAY9"/>
<comment type="caution">
    <text evidence="1">The sequence shown here is derived from an EMBL/GenBank/DDBJ whole genome shotgun (WGS) entry which is preliminary data.</text>
</comment>
<protein>
    <submittedName>
        <fullName evidence="1">Uncharacterized protein</fullName>
    </submittedName>
</protein>
<evidence type="ECO:0000313" key="1">
    <source>
        <dbReference type="EMBL" id="MPC54453.1"/>
    </source>
</evidence>
<dbReference type="Proteomes" id="UP000324222">
    <property type="component" value="Unassembled WGS sequence"/>
</dbReference>
<sequence length="104" mass="11514">MSLVHATITCTPFATRVRSLPPAFSKCHMLSAIKLPPCCPLNRNFPCCLAARRVIGGDSFDNHDPSDRMNMKEMAAMGQYHLSVSVHKICNFQSHFSSHLPDGL</sequence>
<keyword evidence="2" id="KW-1185">Reference proteome</keyword>